<keyword evidence="2" id="KW-1185">Reference proteome</keyword>
<sequence>MGKLQRYHSLPPHYPHLLPSFPPTIAFSLSLSSLFFTLTAKHLLWAKPNTLPPTTTAPKRARATATSRKCLRAARARCASNTRSTACATITSTCLRSRAMRVRRRRRGGRVRKRWGVRAGGGKEVRRGFWIGGFWWRFHSIVARKCIADTRYEMDVN</sequence>
<organism evidence="1 2">
    <name type="scientific">Massariosphaeria phaeospora</name>
    <dbReference type="NCBI Taxonomy" id="100035"/>
    <lineage>
        <taxon>Eukaryota</taxon>
        <taxon>Fungi</taxon>
        <taxon>Dikarya</taxon>
        <taxon>Ascomycota</taxon>
        <taxon>Pezizomycotina</taxon>
        <taxon>Dothideomycetes</taxon>
        <taxon>Pleosporomycetidae</taxon>
        <taxon>Pleosporales</taxon>
        <taxon>Pleosporales incertae sedis</taxon>
        <taxon>Massariosphaeria</taxon>
    </lineage>
</organism>
<evidence type="ECO:0000313" key="1">
    <source>
        <dbReference type="EMBL" id="KAF2874691.1"/>
    </source>
</evidence>
<dbReference type="Proteomes" id="UP000481861">
    <property type="component" value="Unassembled WGS sequence"/>
</dbReference>
<protein>
    <submittedName>
        <fullName evidence="1">Uncharacterized protein</fullName>
    </submittedName>
</protein>
<dbReference type="EMBL" id="JAADJZ010000005">
    <property type="protein sequence ID" value="KAF2874691.1"/>
    <property type="molecule type" value="Genomic_DNA"/>
</dbReference>
<name>A0A7C8IDY7_9PLEO</name>
<reference evidence="1 2" key="1">
    <citation type="submission" date="2020-01" db="EMBL/GenBank/DDBJ databases">
        <authorList>
            <consortium name="DOE Joint Genome Institute"/>
            <person name="Haridas S."/>
            <person name="Albert R."/>
            <person name="Binder M."/>
            <person name="Bloem J."/>
            <person name="Labutti K."/>
            <person name="Salamov A."/>
            <person name="Andreopoulos B."/>
            <person name="Baker S.E."/>
            <person name="Barry K."/>
            <person name="Bills G."/>
            <person name="Bluhm B.H."/>
            <person name="Cannon C."/>
            <person name="Castanera R."/>
            <person name="Culley D.E."/>
            <person name="Daum C."/>
            <person name="Ezra D."/>
            <person name="Gonzalez J.B."/>
            <person name="Henrissat B."/>
            <person name="Kuo A."/>
            <person name="Liang C."/>
            <person name="Lipzen A."/>
            <person name="Lutzoni F."/>
            <person name="Magnuson J."/>
            <person name="Mondo S."/>
            <person name="Nolan M."/>
            <person name="Ohm R."/>
            <person name="Pangilinan J."/>
            <person name="Park H.-J.H."/>
            <person name="Ramirez L."/>
            <person name="Alfaro M."/>
            <person name="Sun H."/>
            <person name="Tritt A."/>
            <person name="Yoshinaga Y."/>
            <person name="Zwiers L.-H.L."/>
            <person name="Turgeon B.G."/>
            <person name="Goodwin S.B."/>
            <person name="Spatafora J.W."/>
            <person name="Crous P.W."/>
            <person name="Grigoriev I.V."/>
        </authorList>
    </citation>
    <scope>NUCLEOTIDE SEQUENCE [LARGE SCALE GENOMIC DNA]</scope>
    <source>
        <strain evidence="1 2">CBS 611.86</strain>
    </source>
</reference>
<accession>A0A7C8IDY7</accession>
<dbReference type="AlphaFoldDB" id="A0A7C8IDY7"/>
<proteinExistence type="predicted"/>
<comment type="caution">
    <text evidence="1">The sequence shown here is derived from an EMBL/GenBank/DDBJ whole genome shotgun (WGS) entry which is preliminary data.</text>
</comment>
<gene>
    <name evidence="1" type="ORF">BDV95DRAFT_297086</name>
</gene>
<evidence type="ECO:0000313" key="2">
    <source>
        <dbReference type="Proteomes" id="UP000481861"/>
    </source>
</evidence>